<dbReference type="Gene3D" id="3.40.50.720">
    <property type="entry name" value="NAD(P)-binding Rossmann-like Domain"/>
    <property type="match status" value="1"/>
</dbReference>
<keyword evidence="5" id="KW-0472">Membrane</keyword>
<dbReference type="InterPro" id="IPR002347">
    <property type="entry name" value="SDR_fam"/>
</dbReference>
<evidence type="ECO:0000256" key="1">
    <source>
        <dbReference type="ARBA" id="ARBA00006484"/>
    </source>
</evidence>
<keyword evidence="2" id="KW-0560">Oxidoreductase</keyword>
<dbReference type="AlphaFoldDB" id="A0ABD0JL06"/>
<dbReference type="PRINTS" id="PR00080">
    <property type="entry name" value="SDRFAMILY"/>
</dbReference>
<feature type="transmembrane region" description="Helical" evidence="5">
    <location>
        <begin position="6"/>
        <end position="25"/>
    </location>
</feature>
<evidence type="ECO:0000256" key="5">
    <source>
        <dbReference type="SAM" id="Phobius"/>
    </source>
</evidence>
<gene>
    <name evidence="7" type="ORF">BaRGS_00033343</name>
</gene>
<reference evidence="7 8" key="1">
    <citation type="journal article" date="2023" name="Sci. Data">
        <title>Genome assembly of the Korean intertidal mud-creeper Batillaria attramentaria.</title>
        <authorList>
            <person name="Patra A.K."/>
            <person name="Ho P.T."/>
            <person name="Jun S."/>
            <person name="Lee S.J."/>
            <person name="Kim Y."/>
            <person name="Won Y.J."/>
        </authorList>
    </citation>
    <scope>NUCLEOTIDE SEQUENCE [LARGE SCALE GENOMIC DNA]</scope>
    <source>
        <strain evidence="7">Wonlab-2016</strain>
    </source>
</reference>
<comment type="function">
    <text evidence="3">Putative oxidoreductase.</text>
</comment>
<sequence>MPVSWQAVASTLCLPLGLLYLIFYIRSRRKRVDIRGKVVLVTGATSGLGEACARAFFRHGCRVILAGRSTEKLTAVKLSMVDEKTYTHHRHRCFILCVTDAYYLMSQMEAARDCHEPAILTVDLEDLDTVSQKAKQALALFEGVDIIINNAGISYRGRIQDTSLAVDQKLMTVNYFGHVAFIKALLPALLSQNSGHIVGISSVQGKISIPYRSAYSASKHALQAFFDCLRAELSDTNVRVSLISPGYIHTNLSTNAVTGDGRQYGVMDKTTEAGMSADAVAERVLQAVTCYQAEVLIAPFIHKAAILLRAAAPQVSLPLEPSVVATMGRGVSLPGFLCRQPLWTTAAHNPAVKSDRAHARVILACLMSRLELAAKGSGAKVNDFENPAVRQAGLESVVGPAVAELPEIAKLTDTSQSSSVQKRACKEFLYCL</sequence>
<keyword evidence="5" id="KW-0812">Transmembrane</keyword>
<comment type="caution">
    <text evidence="7">The sequence shown here is derived from an EMBL/GenBank/DDBJ whole genome shotgun (WGS) entry which is preliminary data.</text>
</comment>
<dbReference type="EMBL" id="JACVVK020000407">
    <property type="protein sequence ID" value="KAK7475393.1"/>
    <property type="molecule type" value="Genomic_DNA"/>
</dbReference>
<dbReference type="SMART" id="SM00822">
    <property type="entry name" value="PKS_KR"/>
    <property type="match status" value="1"/>
</dbReference>
<comment type="similarity">
    <text evidence="1 4">Belongs to the short-chain dehydrogenases/reductases (SDR) family.</text>
</comment>
<accession>A0ABD0JL06</accession>
<dbReference type="PROSITE" id="PS00061">
    <property type="entry name" value="ADH_SHORT"/>
    <property type="match status" value="1"/>
</dbReference>
<proteinExistence type="inferred from homology"/>
<dbReference type="InterPro" id="IPR020904">
    <property type="entry name" value="Sc_DH/Rdtase_CS"/>
</dbReference>
<dbReference type="InterPro" id="IPR036291">
    <property type="entry name" value="NAD(P)-bd_dom_sf"/>
</dbReference>
<evidence type="ECO:0000259" key="6">
    <source>
        <dbReference type="SMART" id="SM00822"/>
    </source>
</evidence>
<dbReference type="PRINTS" id="PR00081">
    <property type="entry name" value="GDHRDH"/>
</dbReference>
<keyword evidence="5" id="KW-1133">Transmembrane helix</keyword>
<feature type="domain" description="Ketoreductase" evidence="6">
    <location>
        <begin position="37"/>
        <end position="251"/>
    </location>
</feature>
<dbReference type="PANTHER" id="PTHR44196:SF1">
    <property type="entry name" value="DEHYDROGENASE_REDUCTASE SDR FAMILY MEMBER 7B"/>
    <property type="match status" value="1"/>
</dbReference>
<keyword evidence="8" id="KW-1185">Reference proteome</keyword>
<dbReference type="SUPFAM" id="SSF51735">
    <property type="entry name" value="NAD(P)-binding Rossmann-fold domains"/>
    <property type="match status" value="1"/>
</dbReference>
<dbReference type="PANTHER" id="PTHR44196">
    <property type="entry name" value="DEHYDROGENASE/REDUCTASE SDR FAMILY MEMBER 7B"/>
    <property type="match status" value="1"/>
</dbReference>
<name>A0ABD0JL06_9CAEN</name>
<evidence type="ECO:0000313" key="8">
    <source>
        <dbReference type="Proteomes" id="UP001519460"/>
    </source>
</evidence>
<evidence type="ECO:0000313" key="7">
    <source>
        <dbReference type="EMBL" id="KAK7475393.1"/>
    </source>
</evidence>
<dbReference type="Proteomes" id="UP001519460">
    <property type="component" value="Unassembled WGS sequence"/>
</dbReference>
<evidence type="ECO:0000256" key="2">
    <source>
        <dbReference type="ARBA" id="ARBA00023002"/>
    </source>
</evidence>
<dbReference type="Pfam" id="PF00106">
    <property type="entry name" value="adh_short"/>
    <property type="match status" value="2"/>
</dbReference>
<dbReference type="GO" id="GO:0006629">
    <property type="term" value="P:lipid metabolic process"/>
    <property type="evidence" value="ECO:0007669"/>
    <property type="project" value="UniProtKB-ARBA"/>
</dbReference>
<evidence type="ECO:0000256" key="4">
    <source>
        <dbReference type="RuleBase" id="RU000363"/>
    </source>
</evidence>
<organism evidence="7 8">
    <name type="scientific">Batillaria attramentaria</name>
    <dbReference type="NCBI Taxonomy" id="370345"/>
    <lineage>
        <taxon>Eukaryota</taxon>
        <taxon>Metazoa</taxon>
        <taxon>Spiralia</taxon>
        <taxon>Lophotrochozoa</taxon>
        <taxon>Mollusca</taxon>
        <taxon>Gastropoda</taxon>
        <taxon>Caenogastropoda</taxon>
        <taxon>Sorbeoconcha</taxon>
        <taxon>Cerithioidea</taxon>
        <taxon>Batillariidae</taxon>
        <taxon>Batillaria</taxon>
    </lineage>
</organism>
<feature type="non-terminal residue" evidence="7">
    <location>
        <position position="432"/>
    </location>
</feature>
<protein>
    <recommendedName>
        <fullName evidence="6">Ketoreductase domain-containing protein</fullName>
    </recommendedName>
</protein>
<dbReference type="GO" id="GO:0016491">
    <property type="term" value="F:oxidoreductase activity"/>
    <property type="evidence" value="ECO:0007669"/>
    <property type="project" value="UniProtKB-KW"/>
</dbReference>
<evidence type="ECO:0000256" key="3">
    <source>
        <dbReference type="ARBA" id="ARBA00037096"/>
    </source>
</evidence>
<dbReference type="InterPro" id="IPR057326">
    <property type="entry name" value="KR_dom"/>
</dbReference>